<dbReference type="RefSeq" id="WP_186284801.1">
    <property type="nucleotide sequence ID" value="NZ_JACMSF010000031.1"/>
</dbReference>
<evidence type="ECO:0000256" key="3">
    <source>
        <dbReference type="ARBA" id="ARBA00023172"/>
    </source>
</evidence>
<evidence type="ECO:0000256" key="5">
    <source>
        <dbReference type="SAM" id="MobiDB-lite"/>
    </source>
</evidence>
<dbReference type="SUPFAM" id="SSF56349">
    <property type="entry name" value="DNA breaking-rejoining enzymes"/>
    <property type="match status" value="1"/>
</dbReference>
<feature type="domain" description="Core-binding (CB)" evidence="7">
    <location>
        <begin position="88"/>
        <end position="169"/>
    </location>
</feature>
<dbReference type="PROSITE" id="PS51900">
    <property type="entry name" value="CB"/>
    <property type="match status" value="1"/>
</dbReference>
<comment type="similarity">
    <text evidence="1">Belongs to the 'phage' integrase family.</text>
</comment>
<reference evidence="8 9" key="1">
    <citation type="submission" date="2020-08" db="EMBL/GenBank/DDBJ databases">
        <title>Streptomyces sp. PSKA01 genome sequencing and assembly.</title>
        <authorList>
            <person name="Mandal S."/>
            <person name="Maiti P.K."/>
            <person name="Das P."/>
        </authorList>
    </citation>
    <scope>NUCLEOTIDE SEQUENCE [LARGE SCALE GENOMIC DNA]</scope>
    <source>
        <strain evidence="8 9">PSKA01</strain>
    </source>
</reference>
<dbReference type="Proteomes" id="UP000584670">
    <property type="component" value="Unassembled WGS sequence"/>
</dbReference>
<dbReference type="InterPro" id="IPR011010">
    <property type="entry name" value="DNA_brk_join_enz"/>
</dbReference>
<dbReference type="InterPro" id="IPR010998">
    <property type="entry name" value="Integrase_recombinase_N"/>
</dbReference>
<evidence type="ECO:0000256" key="4">
    <source>
        <dbReference type="PROSITE-ProRule" id="PRU01248"/>
    </source>
</evidence>
<dbReference type="InterPro" id="IPR002104">
    <property type="entry name" value="Integrase_catalytic"/>
</dbReference>
<evidence type="ECO:0000259" key="7">
    <source>
        <dbReference type="PROSITE" id="PS51900"/>
    </source>
</evidence>
<dbReference type="InterPro" id="IPR044068">
    <property type="entry name" value="CB"/>
</dbReference>
<dbReference type="GO" id="GO:0003677">
    <property type="term" value="F:DNA binding"/>
    <property type="evidence" value="ECO:0007669"/>
    <property type="project" value="UniProtKB-UniRule"/>
</dbReference>
<feature type="region of interest" description="Disordered" evidence="5">
    <location>
        <begin position="1"/>
        <end position="34"/>
    </location>
</feature>
<gene>
    <name evidence="8" type="ORF">H4N64_25785</name>
</gene>
<dbReference type="AlphaFoldDB" id="A0A7X1J6C7"/>
<keyword evidence="2 4" id="KW-0238">DNA-binding</keyword>
<dbReference type="PANTHER" id="PTHR30349:SF64">
    <property type="entry name" value="PROPHAGE INTEGRASE INTD-RELATED"/>
    <property type="match status" value="1"/>
</dbReference>
<evidence type="ECO:0000313" key="8">
    <source>
        <dbReference type="EMBL" id="MBC2904936.1"/>
    </source>
</evidence>
<dbReference type="Pfam" id="PF22022">
    <property type="entry name" value="Phage_int_M"/>
    <property type="match status" value="1"/>
</dbReference>
<name>A0A7X1J6C7_9ACTN</name>
<feature type="compositionally biased region" description="Basic and acidic residues" evidence="5">
    <location>
        <begin position="1"/>
        <end position="25"/>
    </location>
</feature>
<dbReference type="EMBL" id="JACMSF010000031">
    <property type="protein sequence ID" value="MBC2904936.1"/>
    <property type="molecule type" value="Genomic_DNA"/>
</dbReference>
<evidence type="ECO:0000256" key="2">
    <source>
        <dbReference type="ARBA" id="ARBA00023125"/>
    </source>
</evidence>
<dbReference type="Pfam" id="PF00589">
    <property type="entry name" value="Phage_integrase"/>
    <property type="match status" value="1"/>
</dbReference>
<dbReference type="InterPro" id="IPR053876">
    <property type="entry name" value="Phage_int_M"/>
</dbReference>
<evidence type="ECO:0000259" key="6">
    <source>
        <dbReference type="PROSITE" id="PS51898"/>
    </source>
</evidence>
<dbReference type="InterPro" id="IPR050090">
    <property type="entry name" value="Tyrosine_recombinase_XerCD"/>
</dbReference>
<dbReference type="Gene3D" id="1.10.150.130">
    <property type="match status" value="1"/>
</dbReference>
<dbReference type="PANTHER" id="PTHR30349">
    <property type="entry name" value="PHAGE INTEGRASE-RELATED"/>
    <property type="match status" value="1"/>
</dbReference>
<feature type="domain" description="Tyr recombinase" evidence="6">
    <location>
        <begin position="190"/>
        <end position="374"/>
    </location>
</feature>
<dbReference type="Gene3D" id="1.10.443.10">
    <property type="entry name" value="Intergrase catalytic core"/>
    <property type="match status" value="1"/>
</dbReference>
<sequence length="384" mass="42973">MAQVVDRWHISRPDKDARPCKEHSTKTKTLVPSADHGKGMRWQVRYRDPNRKQVKENFATKPQAESRAAEIAMDLDKGQYVHPSELRITFREYAEQWRKAQPHRATTARDVEAVLRLYVYPTFGDRRLTSIRQSELQAWLTGLVRVNGLAPRTARKVQQKVSAVFNAAVRDRLTPVSPCAGLKAVEVPHAEVTPLTSAEVHKLADAMPERYRVLVILAAGSGLRAGELFGLQVKHIDFLRRTVKVEQQVQRAYPGVVVCPPKTKHSYRTVPVPQRVIDALAAHLKAYPAEQDDFVFAGPVNADHFADTVWRPAVKAAGLPKGTRLHALRHTYASVLIKHGKGPKTVAARLGDTVAVAMAIYAHLFPDEDEDTREAVEEFLHEAA</sequence>
<dbReference type="CDD" id="cd01189">
    <property type="entry name" value="INT_ICEBs1_C_like"/>
    <property type="match status" value="1"/>
</dbReference>
<dbReference type="PROSITE" id="PS51898">
    <property type="entry name" value="TYR_RECOMBINASE"/>
    <property type="match status" value="1"/>
</dbReference>
<proteinExistence type="inferred from homology"/>
<organism evidence="8 9">
    <name type="scientific">Streptomyces cupreus</name>
    <dbReference type="NCBI Taxonomy" id="2759956"/>
    <lineage>
        <taxon>Bacteria</taxon>
        <taxon>Bacillati</taxon>
        <taxon>Actinomycetota</taxon>
        <taxon>Actinomycetes</taxon>
        <taxon>Kitasatosporales</taxon>
        <taxon>Streptomycetaceae</taxon>
        <taxon>Streptomyces</taxon>
    </lineage>
</organism>
<dbReference type="GO" id="GO:0015074">
    <property type="term" value="P:DNA integration"/>
    <property type="evidence" value="ECO:0007669"/>
    <property type="project" value="InterPro"/>
</dbReference>
<accession>A0A7X1J6C7</accession>
<dbReference type="InterPro" id="IPR013762">
    <property type="entry name" value="Integrase-like_cat_sf"/>
</dbReference>
<keyword evidence="9" id="KW-1185">Reference proteome</keyword>
<evidence type="ECO:0000313" key="9">
    <source>
        <dbReference type="Proteomes" id="UP000584670"/>
    </source>
</evidence>
<evidence type="ECO:0000256" key="1">
    <source>
        <dbReference type="ARBA" id="ARBA00008857"/>
    </source>
</evidence>
<keyword evidence="3" id="KW-0233">DNA recombination</keyword>
<comment type="caution">
    <text evidence="8">The sequence shown here is derived from an EMBL/GenBank/DDBJ whole genome shotgun (WGS) entry which is preliminary data.</text>
</comment>
<protein>
    <submittedName>
        <fullName evidence="8">Tyrosine-type recombinase/integrase</fullName>
    </submittedName>
</protein>
<dbReference type="GO" id="GO:0006310">
    <property type="term" value="P:DNA recombination"/>
    <property type="evidence" value="ECO:0007669"/>
    <property type="project" value="UniProtKB-KW"/>
</dbReference>